<evidence type="ECO:0000313" key="1">
    <source>
        <dbReference type="EMBL" id="KAF7682663.1"/>
    </source>
</evidence>
<keyword evidence="2" id="KW-1185">Reference proteome</keyword>
<evidence type="ECO:0000313" key="2">
    <source>
        <dbReference type="Proteomes" id="UP001516464"/>
    </source>
</evidence>
<dbReference type="Proteomes" id="UP001516464">
    <property type="component" value="Unassembled WGS sequence"/>
</dbReference>
<sequence length="224" mass="26468">MNRLSSTDIFKLLEEQKRQNINTHLIYLCNRKDIGTDLEEFPLVYDTKVYKFIVYINEYQPKLGSSIAIIESSHYNKQCLSFAPQYILDHYLMGNDNINKYYYQFQQKLGDSDGRETIFALGNMVTPNLDYTMWIREEDLQLTRIFVGQVSLTVSQMRQLINQSPYRLHQLKGFNDVTTPVQFQELINMKDAAQLFDFIPFLRSPHILEKAMVYITQKIIYCEN</sequence>
<protein>
    <submittedName>
        <fullName evidence="1">Uncharacterized protein</fullName>
    </submittedName>
</protein>
<proteinExistence type="predicted"/>
<reference evidence="1 2" key="1">
    <citation type="submission" date="2019-01" db="EMBL/GenBank/DDBJ databases">
        <title>Genomes sequencing and comparative genomics of infectious freshwater microsporidia, Cucumispora dikerogammari and Thelohania contejeani.</title>
        <authorList>
            <person name="Cormier A."/>
            <person name="Giraud I."/>
            <person name="Wattier R."/>
            <person name="Teixeira M."/>
            <person name="Grandjean F."/>
            <person name="Rigaud T."/>
            <person name="Cordaux R."/>
        </authorList>
    </citation>
    <scope>NUCLEOTIDE SEQUENCE [LARGE SCALE GENOMIC DNA]</scope>
    <source>
        <strain evidence="1">T1</strain>
        <tissue evidence="1">Spores</tissue>
    </source>
</reference>
<gene>
    <name evidence="1" type="ORF">TCON_2119</name>
</gene>
<organism evidence="1 2">
    <name type="scientific">Astathelohania contejeani</name>
    <dbReference type="NCBI Taxonomy" id="164912"/>
    <lineage>
        <taxon>Eukaryota</taxon>
        <taxon>Fungi</taxon>
        <taxon>Fungi incertae sedis</taxon>
        <taxon>Microsporidia</taxon>
        <taxon>Astathelohaniidae</taxon>
        <taxon>Astathelohania</taxon>
    </lineage>
</organism>
<accession>A0ABQ7HWW7</accession>
<dbReference type="EMBL" id="SBIQ01000204">
    <property type="protein sequence ID" value="KAF7682663.1"/>
    <property type="molecule type" value="Genomic_DNA"/>
</dbReference>
<name>A0ABQ7HWW7_9MICR</name>
<comment type="caution">
    <text evidence="1">The sequence shown here is derived from an EMBL/GenBank/DDBJ whole genome shotgun (WGS) entry which is preliminary data.</text>
</comment>